<keyword evidence="2" id="KW-0472">Membrane</keyword>
<organism evidence="4 5">
    <name type="scientific">Jaapia argillacea MUCL 33604</name>
    <dbReference type="NCBI Taxonomy" id="933084"/>
    <lineage>
        <taxon>Eukaryota</taxon>
        <taxon>Fungi</taxon>
        <taxon>Dikarya</taxon>
        <taxon>Basidiomycota</taxon>
        <taxon>Agaricomycotina</taxon>
        <taxon>Agaricomycetes</taxon>
        <taxon>Agaricomycetidae</taxon>
        <taxon>Jaapiales</taxon>
        <taxon>Jaapiaceae</taxon>
        <taxon>Jaapia</taxon>
    </lineage>
</organism>
<feature type="region of interest" description="Disordered" evidence="1">
    <location>
        <begin position="1"/>
        <end position="53"/>
    </location>
</feature>
<proteinExistence type="predicted"/>
<feature type="transmembrane region" description="Helical" evidence="2">
    <location>
        <begin position="75"/>
        <end position="95"/>
    </location>
</feature>
<evidence type="ECO:0000259" key="3">
    <source>
        <dbReference type="Pfam" id="PF24016"/>
    </source>
</evidence>
<dbReference type="EMBL" id="KL197713">
    <property type="protein sequence ID" value="KDQ61317.1"/>
    <property type="molecule type" value="Genomic_DNA"/>
</dbReference>
<gene>
    <name evidence="4" type="ORF">JAAARDRAFT_32327</name>
</gene>
<dbReference type="STRING" id="933084.A0A067QCS7"/>
<dbReference type="Pfam" id="PF24016">
    <property type="entry name" value="DUF7330"/>
    <property type="match status" value="1"/>
</dbReference>
<dbReference type="InterPro" id="IPR055754">
    <property type="entry name" value="DUF7330"/>
</dbReference>
<keyword evidence="2" id="KW-1133">Transmembrane helix</keyword>
<dbReference type="OrthoDB" id="5570013at2759"/>
<dbReference type="AlphaFoldDB" id="A0A067QCS7"/>
<evidence type="ECO:0000313" key="4">
    <source>
        <dbReference type="EMBL" id="KDQ61317.1"/>
    </source>
</evidence>
<feature type="compositionally biased region" description="Low complexity" evidence="1">
    <location>
        <begin position="13"/>
        <end position="27"/>
    </location>
</feature>
<protein>
    <recommendedName>
        <fullName evidence="3">DUF7330 domain-containing protein</fullName>
    </recommendedName>
</protein>
<feature type="domain" description="DUF7330" evidence="3">
    <location>
        <begin position="320"/>
        <end position="437"/>
    </location>
</feature>
<evidence type="ECO:0000256" key="1">
    <source>
        <dbReference type="SAM" id="MobiDB-lite"/>
    </source>
</evidence>
<keyword evidence="2" id="KW-0812">Transmembrane</keyword>
<evidence type="ECO:0000313" key="5">
    <source>
        <dbReference type="Proteomes" id="UP000027265"/>
    </source>
</evidence>
<name>A0A067QCS7_9AGAM</name>
<reference evidence="5" key="1">
    <citation type="journal article" date="2014" name="Proc. Natl. Acad. Sci. U.S.A.">
        <title>Extensive sampling of basidiomycete genomes demonstrates inadequacy of the white-rot/brown-rot paradigm for wood decay fungi.</title>
        <authorList>
            <person name="Riley R."/>
            <person name="Salamov A.A."/>
            <person name="Brown D.W."/>
            <person name="Nagy L.G."/>
            <person name="Floudas D."/>
            <person name="Held B.W."/>
            <person name="Levasseur A."/>
            <person name="Lombard V."/>
            <person name="Morin E."/>
            <person name="Otillar R."/>
            <person name="Lindquist E.A."/>
            <person name="Sun H."/>
            <person name="LaButti K.M."/>
            <person name="Schmutz J."/>
            <person name="Jabbour D."/>
            <person name="Luo H."/>
            <person name="Baker S.E."/>
            <person name="Pisabarro A.G."/>
            <person name="Walton J.D."/>
            <person name="Blanchette R.A."/>
            <person name="Henrissat B."/>
            <person name="Martin F."/>
            <person name="Cullen D."/>
            <person name="Hibbett D.S."/>
            <person name="Grigoriev I.V."/>
        </authorList>
    </citation>
    <scope>NUCLEOTIDE SEQUENCE [LARGE SCALE GENOMIC DNA]</scope>
    <source>
        <strain evidence="5">MUCL 33604</strain>
    </source>
</reference>
<evidence type="ECO:0000256" key="2">
    <source>
        <dbReference type="SAM" id="Phobius"/>
    </source>
</evidence>
<dbReference type="Proteomes" id="UP000027265">
    <property type="component" value="Unassembled WGS sequence"/>
</dbReference>
<dbReference type="HOGENOM" id="CLU_037980_2_0_1"/>
<dbReference type="InParanoid" id="A0A067QCS7"/>
<sequence>MIILDEESQFPLADGATTKATDAANTNPSLDAIGPESDPRPPPPPYTSSYQATEPVYPEEHYAPRESTAKRFWKAFGVAFCIWAFIFLDGMFLALRINRGHPTYRWPWPVKESDPPSRRPGFPVEWPEESDGEIGHCILGPHWDRSSFEPPSSSSPLDSPTLFSANTSFKLPVDAEELFFFSRGAFSRGSIEFVPGDGMDVEASVSASYYSDEVFKQANICLLKRDKSRIGLGIFTPDQDSRITISADVLHVVFDIQVRFPMSWAPPLTIPKLTTNLPSFSHHIGDLSDVVHFRSASLVTTESSIQVDSISAFEAEMETSSGTIEGTFRIGNALKLSAVDGSISTNISLYNRNPLITNTLFLKSTNGFVESNINLFSPSTIHKGAYSITSSSLNGSLSLTIPSLPPGLTLDLEATSTRGPASVLLHPSYEGSLSVHSFTYPPTLHVREVVVDPMRKGRERREWERKHGVYAIEGGVFWVPVMRWQDPGTVRVASTFQAHLEL</sequence>
<accession>A0A067QCS7</accession>
<keyword evidence="5" id="KW-1185">Reference proteome</keyword>